<feature type="binding site" evidence="6">
    <location>
        <position position="214"/>
    </location>
    <ligand>
        <name>[4Fe-4S] cluster</name>
        <dbReference type="ChEBI" id="CHEBI:49883"/>
        <label>2</label>
    </ligand>
</feature>
<dbReference type="AlphaFoldDB" id="A0A6F8PP69"/>
<evidence type="ECO:0000256" key="3">
    <source>
        <dbReference type="ARBA" id="ARBA00022694"/>
    </source>
</evidence>
<name>A0A6F8PP69_9GAMM</name>
<dbReference type="RefSeq" id="WP_173291615.1">
    <property type="nucleotide sequence ID" value="NZ_AP021888.1"/>
</dbReference>
<comment type="cofactor">
    <cofactor evidence="6">
        <name>cob(II)alamin</name>
        <dbReference type="ChEBI" id="CHEBI:16304"/>
    </cofactor>
</comment>
<keyword evidence="9" id="KW-1185">Reference proteome</keyword>
<comment type="subunit">
    <text evidence="6">Monomer.</text>
</comment>
<evidence type="ECO:0000256" key="6">
    <source>
        <dbReference type="HAMAP-Rule" id="MF_00916"/>
    </source>
</evidence>
<gene>
    <name evidence="6 8" type="primary">queG</name>
    <name evidence="8" type="ORF">THMIRHAT_15900</name>
</gene>
<dbReference type="PANTHER" id="PTHR30002:SF4">
    <property type="entry name" value="EPOXYQUEUOSINE REDUCTASE"/>
    <property type="match status" value="1"/>
</dbReference>
<dbReference type="GO" id="GO:0046872">
    <property type="term" value="F:metal ion binding"/>
    <property type="evidence" value="ECO:0007669"/>
    <property type="project" value="UniProtKB-KW"/>
</dbReference>
<feature type="binding site" evidence="6">
    <location>
        <position position="149"/>
    </location>
    <ligand>
        <name>cob(II)alamin</name>
        <dbReference type="ChEBI" id="CHEBI:16304"/>
    </ligand>
</feature>
<feature type="binding site" evidence="6">
    <location>
        <position position="184"/>
    </location>
    <ligand>
        <name>cob(II)alamin</name>
        <dbReference type="ChEBI" id="CHEBI:16304"/>
    </ligand>
</feature>
<proteinExistence type="inferred from homology"/>
<evidence type="ECO:0000313" key="9">
    <source>
        <dbReference type="Proteomes" id="UP000501466"/>
    </source>
</evidence>
<dbReference type="HAMAP" id="MF_00916">
    <property type="entry name" value="QueG"/>
    <property type="match status" value="1"/>
</dbReference>
<evidence type="ECO:0000256" key="5">
    <source>
        <dbReference type="ARBA" id="ARBA00023002"/>
    </source>
</evidence>
<dbReference type="GO" id="GO:0052693">
    <property type="term" value="F:epoxyqueuosine reductase activity"/>
    <property type="evidence" value="ECO:0007669"/>
    <property type="project" value="UniProtKB-UniRule"/>
</dbReference>
<keyword evidence="6" id="KW-0479">Metal-binding</keyword>
<keyword evidence="4 6" id="KW-0671">Queuosine biosynthesis</keyword>
<dbReference type="NCBIfam" id="TIGR00276">
    <property type="entry name" value="tRNA epoxyqueuosine(34) reductase QueG"/>
    <property type="match status" value="1"/>
</dbReference>
<comment type="subcellular location">
    <subcellularLocation>
        <location evidence="6">Cytoplasm</location>
    </subcellularLocation>
</comment>
<feature type="active site" description="Proton donor" evidence="6">
    <location>
        <position position="149"/>
    </location>
</feature>
<sequence>MLPTQVLEPAEQQMLSQQIKDWGKALGFADIGITDTDLSYYENAYFKWIAQNFQGEMDYLAKHGTKRTRPAELEPGTLSIISCRMNYFDGDANNAITQLQSSNHAYISRYALHKDYHKLMRKRLNSLAEKIRQSVQLNHPNLQFRVFSDSAPVMETALAEKAGLGFKGKHSLVIHPKAGSWFFLGEIYLSIALPPDPPFPKSGCGPCTACIQECPTQAIIGDGLVDARRCISYLTIEHKGSIDEALRPLMGNRIYGCDDCQLVCPWNKFAEPTTENAFKASQHALDQASLLELLAWDEPQFQKNFEGSPIRRIGFEQWQRNLCISLGNAEPNQQTLQALEALITESALVNEHRLWALQQLKNSLKTTRPGHFLVKNTPAKAKKYYLPAQVLIRPNDSKSKQ</sequence>
<comment type="catalytic activity">
    <reaction evidence="6">
        <text>epoxyqueuosine(34) in tRNA + AH2 = queuosine(34) in tRNA + A + H2O</text>
        <dbReference type="Rhea" id="RHEA:32159"/>
        <dbReference type="Rhea" id="RHEA-COMP:18571"/>
        <dbReference type="Rhea" id="RHEA-COMP:18582"/>
        <dbReference type="ChEBI" id="CHEBI:13193"/>
        <dbReference type="ChEBI" id="CHEBI:15377"/>
        <dbReference type="ChEBI" id="CHEBI:17499"/>
        <dbReference type="ChEBI" id="CHEBI:194431"/>
        <dbReference type="ChEBI" id="CHEBI:194443"/>
        <dbReference type="EC" id="1.17.99.6"/>
    </reaction>
</comment>
<organism evidence="8 9">
    <name type="scientific">Thiosulfativibrio zosterae</name>
    <dbReference type="NCBI Taxonomy" id="2675053"/>
    <lineage>
        <taxon>Bacteria</taxon>
        <taxon>Pseudomonadati</taxon>
        <taxon>Pseudomonadota</taxon>
        <taxon>Gammaproteobacteria</taxon>
        <taxon>Thiotrichales</taxon>
        <taxon>Piscirickettsiaceae</taxon>
        <taxon>Thiosulfativibrio</taxon>
    </lineage>
</organism>
<feature type="binding site" evidence="6">
    <location>
        <position position="67"/>
    </location>
    <ligand>
        <name>cob(II)alamin</name>
        <dbReference type="ChEBI" id="CHEBI:16304"/>
    </ligand>
</feature>
<dbReference type="Gene3D" id="3.30.70.20">
    <property type="match status" value="1"/>
</dbReference>
<comment type="pathway">
    <text evidence="6">tRNA modification; tRNA-queuosine biosynthesis.</text>
</comment>
<dbReference type="Proteomes" id="UP000501466">
    <property type="component" value="Chromosome"/>
</dbReference>
<keyword evidence="5 6" id="KW-0560">Oxidoreductase</keyword>
<feature type="binding site" evidence="6">
    <location>
        <begin position="257"/>
        <end position="258"/>
    </location>
    <ligand>
        <name>cob(II)alamin</name>
        <dbReference type="ChEBI" id="CHEBI:16304"/>
    </ligand>
</feature>
<keyword evidence="6" id="KW-0846">Cobalamin</keyword>
<keyword evidence="6" id="KW-0170">Cobalt</keyword>
<accession>A0A6F8PP69</accession>
<dbReference type="GO" id="GO:0031419">
    <property type="term" value="F:cobalamin binding"/>
    <property type="evidence" value="ECO:0007669"/>
    <property type="project" value="UniProtKB-KW"/>
</dbReference>
<dbReference type="SUPFAM" id="SSF54862">
    <property type="entry name" value="4Fe-4S ferredoxins"/>
    <property type="match status" value="1"/>
</dbReference>
<comment type="caution">
    <text evidence="6">Lacks conserved residue(s) required for the propagation of feature annotation.</text>
</comment>
<dbReference type="GO" id="GO:0005737">
    <property type="term" value="C:cytoplasm"/>
    <property type="evidence" value="ECO:0007669"/>
    <property type="project" value="UniProtKB-SubCell"/>
</dbReference>
<dbReference type="Pfam" id="PF13484">
    <property type="entry name" value="Fer4_16"/>
    <property type="match status" value="1"/>
</dbReference>
<keyword evidence="3 6" id="KW-0819">tRNA processing</keyword>
<dbReference type="EC" id="1.17.99.6" evidence="6"/>
<evidence type="ECO:0000256" key="4">
    <source>
        <dbReference type="ARBA" id="ARBA00022785"/>
    </source>
</evidence>
<feature type="binding site" evidence="6">
    <location>
        <position position="204"/>
    </location>
    <ligand>
        <name>[4Fe-4S] cluster</name>
        <dbReference type="ChEBI" id="CHEBI:49883"/>
        <label>1</label>
    </ligand>
</feature>
<dbReference type="GO" id="GO:0051539">
    <property type="term" value="F:4 iron, 4 sulfur cluster binding"/>
    <property type="evidence" value="ECO:0007669"/>
    <property type="project" value="UniProtKB-KW"/>
</dbReference>
<dbReference type="UniPathway" id="UPA00392"/>
<dbReference type="InterPro" id="IPR004453">
    <property type="entry name" value="QueG"/>
</dbReference>
<dbReference type="PANTHER" id="PTHR30002">
    <property type="entry name" value="EPOXYQUEUOSINE REDUCTASE"/>
    <property type="match status" value="1"/>
</dbReference>
<dbReference type="Pfam" id="PF08331">
    <property type="entry name" value="QueG_DUF1730"/>
    <property type="match status" value="1"/>
</dbReference>
<dbReference type="EMBL" id="AP021888">
    <property type="protein sequence ID" value="BBP43844.1"/>
    <property type="molecule type" value="Genomic_DNA"/>
</dbReference>
<dbReference type="InterPro" id="IPR013542">
    <property type="entry name" value="QueG_DUF1730"/>
</dbReference>
<feature type="binding site" evidence="6">
    <location>
        <position position="207"/>
    </location>
    <ligand>
        <name>[4Fe-4S] cluster</name>
        <dbReference type="ChEBI" id="CHEBI:49883"/>
        <label>1</label>
    </ligand>
</feature>
<feature type="binding site" evidence="6">
    <location>
        <position position="232"/>
    </location>
    <ligand>
        <name>cob(II)alamin</name>
        <dbReference type="ChEBI" id="CHEBI:16304"/>
    </ligand>
</feature>
<dbReference type="GO" id="GO:0008616">
    <property type="term" value="P:tRNA queuosine(34) biosynthetic process"/>
    <property type="evidence" value="ECO:0007669"/>
    <property type="project" value="UniProtKB-UniRule"/>
</dbReference>
<dbReference type="PROSITE" id="PS51379">
    <property type="entry name" value="4FE4S_FER_2"/>
    <property type="match status" value="1"/>
</dbReference>
<feature type="binding site" evidence="6">
    <location>
        <position position="260"/>
    </location>
    <ligand>
        <name>[4Fe-4S] cluster</name>
        <dbReference type="ChEBI" id="CHEBI:49883"/>
        <label>2</label>
    </ligand>
</feature>
<dbReference type="InterPro" id="IPR017896">
    <property type="entry name" value="4Fe4S_Fe-S-bd"/>
</dbReference>
<comment type="function">
    <text evidence="6">Catalyzes the conversion of epoxyqueuosine (oQ) to queuosine (Q), which is a hypermodified base found in the wobble positions of tRNA(Asp), tRNA(Asn), tRNA(His) and tRNA(Tyr).</text>
</comment>
<dbReference type="KEGG" id="tzo:THMIRHAT_15900"/>
<evidence type="ECO:0000313" key="8">
    <source>
        <dbReference type="EMBL" id="BBP43844.1"/>
    </source>
</evidence>
<keyword evidence="1 6" id="KW-0004">4Fe-4S</keyword>
<protein>
    <recommendedName>
        <fullName evidence="6">Epoxyqueuosine reductase</fullName>
        <ecNumber evidence="6">1.17.99.6</ecNumber>
    </recommendedName>
    <alternativeName>
        <fullName evidence="6">Queuosine biosynthesis protein QueG</fullName>
    </alternativeName>
</protein>
<feature type="binding site" evidence="6">
    <location>
        <position position="264"/>
    </location>
    <ligand>
        <name>[4Fe-4S] cluster</name>
        <dbReference type="ChEBI" id="CHEBI:49883"/>
        <label>1</label>
    </ligand>
</feature>
<feature type="binding site" evidence="6">
    <location>
        <position position="210"/>
    </location>
    <ligand>
        <name>[4Fe-4S] cluster</name>
        <dbReference type="ChEBI" id="CHEBI:49883"/>
        <label>1</label>
    </ligand>
</feature>
<keyword evidence="6" id="KW-0408">Iron</keyword>
<feature type="binding site" evidence="6">
    <location>
        <position position="230"/>
    </location>
    <ligand>
        <name>[4Fe-4S] cluster</name>
        <dbReference type="ChEBI" id="CHEBI:49883"/>
        <label>2</label>
    </ligand>
</feature>
<feature type="domain" description="4Fe-4S ferredoxin-type" evidence="7">
    <location>
        <begin position="195"/>
        <end position="224"/>
    </location>
</feature>
<evidence type="ECO:0000256" key="2">
    <source>
        <dbReference type="ARBA" id="ARBA00022490"/>
    </source>
</evidence>
<feature type="binding site" evidence="6">
    <location>
        <position position="257"/>
    </location>
    <ligand>
        <name>[4Fe-4S] cluster</name>
        <dbReference type="ChEBI" id="CHEBI:49883"/>
        <label>2</label>
    </ligand>
</feature>
<evidence type="ECO:0000259" key="7">
    <source>
        <dbReference type="PROSITE" id="PS51379"/>
    </source>
</evidence>
<feature type="binding site" evidence="6">
    <location>
        <position position="239"/>
    </location>
    <ligand>
        <name>tRNA</name>
        <dbReference type="ChEBI" id="CHEBI:17843"/>
    </ligand>
</feature>
<keyword evidence="2 6" id="KW-0963">Cytoplasm</keyword>
<feature type="binding site" evidence="6">
    <location>
        <position position="173"/>
    </location>
    <ligand>
        <name>cob(II)alamin</name>
        <dbReference type="ChEBI" id="CHEBI:16304"/>
    </ligand>
</feature>
<comment type="similarity">
    <text evidence="6">Belongs to the QueG family.</text>
</comment>
<reference evidence="9" key="1">
    <citation type="submission" date="2019-11" db="EMBL/GenBank/DDBJ databases">
        <title>Isolation and characterization of two novel species in the genus Thiomicrorhabdus.</title>
        <authorList>
            <person name="Mochizuki J."/>
            <person name="Kojima H."/>
            <person name="Fukui M."/>
        </authorList>
    </citation>
    <scope>NUCLEOTIDE SEQUENCE [LARGE SCALE GENOMIC DNA]</scope>
    <source>
        <strain evidence="9">AkT22</strain>
    </source>
</reference>
<keyword evidence="6" id="KW-0411">Iron-sulfur</keyword>
<comment type="cofactor">
    <cofactor evidence="6">
        <name>[4Fe-4S] cluster</name>
        <dbReference type="ChEBI" id="CHEBI:49883"/>
    </cofactor>
    <text evidence="6">Binds 2 [4Fe-4S] clusters per monomer.</text>
</comment>
<evidence type="ECO:0000256" key="1">
    <source>
        <dbReference type="ARBA" id="ARBA00022485"/>
    </source>
</evidence>